<protein>
    <submittedName>
        <fullName evidence="1">Uncharacterized protein</fullName>
    </submittedName>
</protein>
<proteinExistence type="predicted"/>
<evidence type="ECO:0000313" key="1">
    <source>
        <dbReference type="EMBL" id="GAA4010764.1"/>
    </source>
</evidence>
<name>A0ABP7SEJ8_9SPHN</name>
<dbReference type="EMBL" id="BAAAZD010000002">
    <property type="protein sequence ID" value="GAA4010764.1"/>
    <property type="molecule type" value="Genomic_DNA"/>
</dbReference>
<comment type="caution">
    <text evidence="1">The sequence shown here is derived from an EMBL/GenBank/DDBJ whole genome shotgun (WGS) entry which is preliminary data.</text>
</comment>
<gene>
    <name evidence="1" type="ORF">GCM10022211_26620</name>
</gene>
<reference evidence="2" key="1">
    <citation type="journal article" date="2019" name="Int. J. Syst. Evol. Microbiol.">
        <title>The Global Catalogue of Microorganisms (GCM) 10K type strain sequencing project: providing services to taxonomists for standard genome sequencing and annotation.</title>
        <authorList>
            <consortium name="The Broad Institute Genomics Platform"/>
            <consortium name="The Broad Institute Genome Sequencing Center for Infectious Disease"/>
            <person name="Wu L."/>
            <person name="Ma J."/>
        </authorList>
    </citation>
    <scope>NUCLEOTIDE SEQUENCE [LARGE SCALE GENOMIC DNA]</scope>
    <source>
        <strain evidence="2">JCM 16603</strain>
    </source>
</reference>
<dbReference type="Proteomes" id="UP001501310">
    <property type="component" value="Unassembled WGS sequence"/>
</dbReference>
<dbReference type="RefSeq" id="WP_344711189.1">
    <property type="nucleotide sequence ID" value="NZ_BAAAZD010000002.1"/>
</dbReference>
<evidence type="ECO:0000313" key="2">
    <source>
        <dbReference type="Proteomes" id="UP001501310"/>
    </source>
</evidence>
<organism evidence="1 2">
    <name type="scientific">Sphingomonas humi</name>
    <dbReference type="NCBI Taxonomy" id="335630"/>
    <lineage>
        <taxon>Bacteria</taxon>
        <taxon>Pseudomonadati</taxon>
        <taxon>Pseudomonadota</taxon>
        <taxon>Alphaproteobacteria</taxon>
        <taxon>Sphingomonadales</taxon>
        <taxon>Sphingomonadaceae</taxon>
        <taxon>Sphingomonas</taxon>
    </lineage>
</organism>
<keyword evidence="2" id="KW-1185">Reference proteome</keyword>
<accession>A0ABP7SEJ8</accession>
<sequence>MPLRSKTMSIGEWCRFQMAYEALFVTCGGDEEMALFARRDREKGEHLLLITERHSERVESLSPGGWADREQACQTEWELLVGHADAPQRFGIRLDKRC</sequence>